<name>A0A178YP10_SINSA</name>
<reference evidence="2 3" key="1">
    <citation type="submission" date="2015-11" db="EMBL/GenBank/DDBJ databases">
        <title>Ensifer anhuiense sp. nov., an effective nitrogen fixation bacterium with Glycine soja.</title>
        <authorList>
            <person name="Yan H."/>
            <person name="Chen W."/>
        </authorList>
    </citation>
    <scope>NUCLEOTIDE SEQUENCE [LARGE SCALE GENOMIC DNA]</scope>
    <source>
        <strain evidence="2 3">LMG 7837</strain>
    </source>
</reference>
<gene>
    <name evidence="2" type="ORF">ATB98_12660</name>
</gene>
<dbReference type="Pfam" id="PF07812">
    <property type="entry name" value="TfuA"/>
    <property type="match status" value="1"/>
</dbReference>
<evidence type="ECO:0000313" key="3">
    <source>
        <dbReference type="Proteomes" id="UP000078507"/>
    </source>
</evidence>
<comment type="caution">
    <text evidence="2">The sequence shown here is derived from an EMBL/GenBank/DDBJ whole genome shotgun (WGS) entry which is preliminary data.</text>
</comment>
<dbReference type="OrthoDB" id="118811at2"/>
<organism evidence="2 3">
    <name type="scientific">Sinorhizobium saheli</name>
    <dbReference type="NCBI Taxonomy" id="36856"/>
    <lineage>
        <taxon>Bacteria</taxon>
        <taxon>Pseudomonadati</taxon>
        <taxon>Pseudomonadota</taxon>
        <taxon>Alphaproteobacteria</taxon>
        <taxon>Hyphomicrobiales</taxon>
        <taxon>Rhizobiaceae</taxon>
        <taxon>Sinorhizobium/Ensifer group</taxon>
        <taxon>Sinorhizobium</taxon>
    </lineage>
</organism>
<dbReference type="RefSeq" id="WP_066869747.1">
    <property type="nucleotide sequence ID" value="NZ_LNQB01000057.1"/>
</dbReference>
<dbReference type="Proteomes" id="UP000078507">
    <property type="component" value="Unassembled WGS sequence"/>
</dbReference>
<evidence type="ECO:0000259" key="1">
    <source>
        <dbReference type="Pfam" id="PF07812"/>
    </source>
</evidence>
<dbReference type="EMBL" id="LNQB01000057">
    <property type="protein sequence ID" value="OAP49157.1"/>
    <property type="molecule type" value="Genomic_DNA"/>
</dbReference>
<dbReference type="InterPro" id="IPR012924">
    <property type="entry name" value="TfuA_core"/>
</dbReference>
<feature type="domain" description="TfuA-like core" evidence="1">
    <location>
        <begin position="47"/>
        <end position="166"/>
    </location>
</feature>
<accession>A0A178YP10</accession>
<sequence length="236" mass="25961">MRVIFGGPTFHGANLSSNSDYQLRPPARQGDIFKTVEEGANVIGLVDGVYEYVPAVWHKEILFGLAQGVHVFGAASLGALRAAECAPFGMVGVGQIYREFASGALEDDAEVAQSHGPAELDFLPLSEALVNVRATLARCLQQALITPAEHDLLLAAAQATFFKDRTYKRLVSSAIAERGRAEALLAILRENRIDQKRRDAEMLIDAVVSTPDSRHVPQWPWRFEKTSIWEAMFPSR</sequence>
<proteinExistence type="predicted"/>
<evidence type="ECO:0000313" key="2">
    <source>
        <dbReference type="EMBL" id="OAP49157.1"/>
    </source>
</evidence>
<keyword evidence="3" id="KW-1185">Reference proteome</keyword>
<dbReference type="AlphaFoldDB" id="A0A178YP10"/>
<protein>
    <submittedName>
        <fullName evidence="2">Antibiotic resistance protein</fullName>
    </submittedName>
</protein>
<dbReference type="STRING" id="36856.ATB98_12660"/>